<feature type="transmembrane region" description="Helical" evidence="6">
    <location>
        <begin position="487"/>
        <end position="513"/>
    </location>
</feature>
<evidence type="ECO:0000256" key="1">
    <source>
        <dbReference type="ARBA" id="ARBA00004141"/>
    </source>
</evidence>
<feature type="transmembrane region" description="Helical" evidence="6">
    <location>
        <begin position="287"/>
        <end position="309"/>
    </location>
</feature>
<feature type="transmembrane region" description="Helical" evidence="6">
    <location>
        <begin position="199"/>
        <end position="221"/>
    </location>
</feature>
<gene>
    <name evidence="8" type="ORF">LTR77_002855</name>
</gene>
<keyword evidence="3 6" id="KW-1133">Transmembrane helix</keyword>
<dbReference type="RefSeq" id="XP_064661453.1">
    <property type="nucleotide sequence ID" value="XM_064800114.1"/>
</dbReference>
<dbReference type="Proteomes" id="UP001337655">
    <property type="component" value="Unassembled WGS sequence"/>
</dbReference>
<dbReference type="PANTHER" id="PTHR23501">
    <property type="entry name" value="MAJOR FACILITATOR SUPERFAMILY"/>
    <property type="match status" value="1"/>
</dbReference>
<reference evidence="8 9" key="1">
    <citation type="submission" date="2023-08" db="EMBL/GenBank/DDBJ databases">
        <title>Black Yeasts Isolated from many extreme environments.</title>
        <authorList>
            <person name="Coleine C."/>
            <person name="Stajich J.E."/>
            <person name="Selbmann L."/>
        </authorList>
    </citation>
    <scope>NUCLEOTIDE SEQUENCE [LARGE SCALE GENOMIC DNA]</scope>
    <source>
        <strain evidence="8 9">CCFEE 5935</strain>
    </source>
</reference>
<feature type="transmembrane region" description="Helical" evidence="6">
    <location>
        <begin position="73"/>
        <end position="98"/>
    </location>
</feature>
<dbReference type="GO" id="GO:0022857">
    <property type="term" value="F:transmembrane transporter activity"/>
    <property type="evidence" value="ECO:0007669"/>
    <property type="project" value="InterPro"/>
</dbReference>
<dbReference type="PANTHER" id="PTHR23501:SF39">
    <property type="entry name" value="MULTIDRUG TRANSPORTER, PUTATIVE (AFU_ORTHOLOGUE AFUA_1G05010)-RELATED"/>
    <property type="match status" value="1"/>
</dbReference>
<feature type="transmembrane region" description="Helical" evidence="6">
    <location>
        <begin position="431"/>
        <end position="451"/>
    </location>
</feature>
<dbReference type="AlphaFoldDB" id="A0AAV9PGL4"/>
<proteinExistence type="predicted"/>
<evidence type="ECO:0000259" key="7">
    <source>
        <dbReference type="PROSITE" id="PS50850"/>
    </source>
</evidence>
<feature type="transmembrane region" description="Helical" evidence="6">
    <location>
        <begin position="227"/>
        <end position="246"/>
    </location>
</feature>
<feature type="transmembrane region" description="Helical" evidence="6">
    <location>
        <begin position="169"/>
        <end position="187"/>
    </location>
</feature>
<organism evidence="8 9">
    <name type="scientific">Saxophila tyrrhenica</name>
    <dbReference type="NCBI Taxonomy" id="1690608"/>
    <lineage>
        <taxon>Eukaryota</taxon>
        <taxon>Fungi</taxon>
        <taxon>Dikarya</taxon>
        <taxon>Ascomycota</taxon>
        <taxon>Pezizomycotina</taxon>
        <taxon>Dothideomycetes</taxon>
        <taxon>Dothideomycetidae</taxon>
        <taxon>Mycosphaerellales</taxon>
        <taxon>Extremaceae</taxon>
        <taxon>Saxophila</taxon>
    </lineage>
</organism>
<comment type="caution">
    <text evidence="8">The sequence shown here is derived from an EMBL/GenBank/DDBJ whole genome shotgun (WGS) entry which is preliminary data.</text>
</comment>
<sequence length="625" mass="67983">MALYLYRKIRDKRQQQPPQPWTDAQKSNELDDFMGELHRPSNDRSSTEQMLHEEQTAAAKQEKSAMRRYRWRLIAGLFIPASIQALNTTMLAGALPFIASDFNQLSQLNWIVSAYNLTAAAFIPFWGQMADVAGRYITLQAAAVVMILGSALCAGAPTNNFAMFLAGRGLEGVGSAGFLILSKVILADKVSLQQNAKNNTVFTVVIGVAYSIGPVVGGYLTAVTWRWVFIINIPLSVVGIVLLHFVTRPLLLGPQAIKKDERETSEQVSRSANFTKRLSTIDFGGQVLFLFGIGLLVLALTWGGSYYPWSDAQVIGPLVSGAVLTIAFVFWEYLLVPGKALSIRLPHQRAMIPIRLLWARNGGVLTYINFITGMAMYAVFYFAGLYFTIARGFESDKAGTSLLYYLPGLGVGAYLAIFACNRWPRKTWPPLAFGTVVEATGITCIAAAIHIGDLPTIYGMIALTGVGTGIRLMPGTLHGVGYYRTQIASVVSIMNFANSFGGTMASTIMLNIFNNKLGISLVHGTSGASSFNQIDQLPPKEQEFVRARAQAAIVVAFYGISAFMWLGVVAMAFLGNVDIKKDVDDVDEEGQTSASSLAKGSYVASWCRRSDGDDVAAEEAGRETK</sequence>
<dbReference type="GeneID" id="89924202"/>
<dbReference type="PROSITE" id="PS50850">
    <property type="entry name" value="MFS"/>
    <property type="match status" value="1"/>
</dbReference>
<feature type="transmembrane region" description="Helical" evidence="6">
    <location>
        <begin position="110"/>
        <end position="127"/>
    </location>
</feature>
<protein>
    <recommendedName>
        <fullName evidence="7">Major facilitator superfamily (MFS) profile domain-containing protein</fullName>
    </recommendedName>
</protein>
<feature type="transmembrane region" description="Helical" evidence="6">
    <location>
        <begin position="551"/>
        <end position="574"/>
    </location>
</feature>
<evidence type="ECO:0000256" key="3">
    <source>
        <dbReference type="ARBA" id="ARBA00022989"/>
    </source>
</evidence>
<evidence type="ECO:0000313" key="9">
    <source>
        <dbReference type="Proteomes" id="UP001337655"/>
    </source>
</evidence>
<dbReference type="Gene3D" id="1.20.1250.20">
    <property type="entry name" value="MFS general substrate transporter like domains"/>
    <property type="match status" value="1"/>
</dbReference>
<feature type="transmembrane region" description="Helical" evidence="6">
    <location>
        <begin position="139"/>
        <end position="157"/>
    </location>
</feature>
<dbReference type="InterPro" id="IPR036259">
    <property type="entry name" value="MFS_trans_sf"/>
</dbReference>
<name>A0AAV9PGL4_9PEZI</name>
<evidence type="ECO:0000313" key="8">
    <source>
        <dbReference type="EMBL" id="KAK5172735.1"/>
    </source>
</evidence>
<feature type="region of interest" description="Disordered" evidence="5">
    <location>
        <begin position="34"/>
        <end position="56"/>
    </location>
</feature>
<dbReference type="Pfam" id="PF07690">
    <property type="entry name" value="MFS_1"/>
    <property type="match status" value="1"/>
</dbReference>
<evidence type="ECO:0000256" key="6">
    <source>
        <dbReference type="SAM" id="Phobius"/>
    </source>
</evidence>
<evidence type="ECO:0000256" key="4">
    <source>
        <dbReference type="ARBA" id="ARBA00023136"/>
    </source>
</evidence>
<dbReference type="PRINTS" id="PR01036">
    <property type="entry name" value="TCRTETB"/>
</dbReference>
<comment type="subcellular location">
    <subcellularLocation>
        <location evidence="1">Membrane</location>
        <topology evidence="1">Multi-pass membrane protein</topology>
    </subcellularLocation>
</comment>
<keyword evidence="4 6" id="KW-0472">Membrane</keyword>
<keyword evidence="9" id="KW-1185">Reference proteome</keyword>
<feature type="transmembrane region" description="Helical" evidence="6">
    <location>
        <begin position="402"/>
        <end position="419"/>
    </location>
</feature>
<dbReference type="InterPro" id="IPR020846">
    <property type="entry name" value="MFS_dom"/>
</dbReference>
<feature type="transmembrane region" description="Helical" evidence="6">
    <location>
        <begin position="315"/>
        <end position="336"/>
    </location>
</feature>
<dbReference type="SUPFAM" id="SSF103473">
    <property type="entry name" value="MFS general substrate transporter"/>
    <property type="match status" value="1"/>
</dbReference>
<feature type="domain" description="Major facilitator superfamily (MFS) profile" evidence="7">
    <location>
        <begin position="73"/>
        <end position="579"/>
    </location>
</feature>
<dbReference type="InterPro" id="IPR011701">
    <property type="entry name" value="MFS"/>
</dbReference>
<evidence type="ECO:0000256" key="5">
    <source>
        <dbReference type="SAM" id="MobiDB-lite"/>
    </source>
</evidence>
<keyword evidence="2 6" id="KW-0812">Transmembrane</keyword>
<feature type="transmembrane region" description="Helical" evidence="6">
    <location>
        <begin position="457"/>
        <end position="475"/>
    </location>
</feature>
<dbReference type="EMBL" id="JAVRRT010000004">
    <property type="protein sequence ID" value="KAK5172735.1"/>
    <property type="molecule type" value="Genomic_DNA"/>
</dbReference>
<feature type="transmembrane region" description="Helical" evidence="6">
    <location>
        <begin position="357"/>
        <end position="382"/>
    </location>
</feature>
<accession>A0AAV9PGL4</accession>
<feature type="compositionally biased region" description="Basic and acidic residues" evidence="5">
    <location>
        <begin position="35"/>
        <end position="56"/>
    </location>
</feature>
<evidence type="ECO:0000256" key="2">
    <source>
        <dbReference type="ARBA" id="ARBA00022692"/>
    </source>
</evidence>
<dbReference type="GO" id="GO:0005886">
    <property type="term" value="C:plasma membrane"/>
    <property type="evidence" value="ECO:0007669"/>
    <property type="project" value="TreeGrafter"/>
</dbReference>